<dbReference type="EMBL" id="AZDK01000036">
    <property type="protein sequence ID" value="KRK56276.1"/>
    <property type="molecule type" value="Genomic_DNA"/>
</dbReference>
<comment type="subcellular location">
    <subcellularLocation>
        <location evidence="1">Cell membrane</location>
        <topology evidence="1">Multi-pass membrane protein</topology>
    </subcellularLocation>
</comment>
<proteinExistence type="inferred from homology"/>
<dbReference type="PANTHER" id="PTHR42920:SF5">
    <property type="entry name" value="EAMA DOMAIN-CONTAINING PROTEIN"/>
    <property type="match status" value="1"/>
</dbReference>
<protein>
    <submittedName>
        <fullName evidence="9">Putative membrane protein</fullName>
    </submittedName>
</protein>
<dbReference type="PATRIC" id="fig|525309.8.peg.1404"/>
<dbReference type="InterPro" id="IPR051258">
    <property type="entry name" value="Diverse_Substrate_Transporter"/>
</dbReference>
<keyword evidence="6 7" id="KW-0472">Membrane</keyword>
<feature type="transmembrane region" description="Helical" evidence="7">
    <location>
        <begin position="67"/>
        <end position="84"/>
    </location>
</feature>
<feature type="transmembrane region" description="Helical" evidence="7">
    <location>
        <begin position="147"/>
        <end position="167"/>
    </location>
</feature>
<dbReference type="InterPro" id="IPR000620">
    <property type="entry name" value="EamA_dom"/>
</dbReference>
<keyword evidence="4 7" id="KW-0812">Transmembrane</keyword>
<keyword evidence="3" id="KW-1003">Cell membrane</keyword>
<comment type="caution">
    <text evidence="9">The sequence shown here is derived from an EMBL/GenBank/DDBJ whole genome shotgun (WGS) entry which is preliminary data.</text>
</comment>
<evidence type="ECO:0000256" key="6">
    <source>
        <dbReference type="ARBA" id="ARBA00023136"/>
    </source>
</evidence>
<evidence type="ECO:0000313" key="11">
    <source>
        <dbReference type="Proteomes" id="UP000003675"/>
    </source>
</evidence>
<evidence type="ECO:0000256" key="4">
    <source>
        <dbReference type="ARBA" id="ARBA00022692"/>
    </source>
</evidence>
<evidence type="ECO:0000256" key="1">
    <source>
        <dbReference type="ARBA" id="ARBA00004651"/>
    </source>
</evidence>
<dbReference type="EMBL" id="ACLL01000042">
    <property type="protein sequence ID" value="EEW53303.1"/>
    <property type="molecule type" value="Genomic_DNA"/>
</dbReference>
<feature type="domain" description="EamA" evidence="8">
    <location>
        <begin position="149"/>
        <end position="285"/>
    </location>
</feature>
<dbReference type="HOGENOM" id="CLU_033863_21_3_9"/>
<feature type="transmembrane region" description="Helical" evidence="7">
    <location>
        <begin position="242"/>
        <end position="264"/>
    </location>
</feature>
<name>C8P868_9LACO</name>
<accession>C8P868</accession>
<evidence type="ECO:0000259" key="8">
    <source>
        <dbReference type="Pfam" id="PF00892"/>
    </source>
</evidence>
<evidence type="ECO:0000256" key="7">
    <source>
        <dbReference type="SAM" id="Phobius"/>
    </source>
</evidence>
<feature type="transmembrane region" description="Helical" evidence="7">
    <location>
        <begin position="179"/>
        <end position="198"/>
    </location>
</feature>
<organism evidence="9 11">
    <name type="scientific">Limosilactobacillus antri DSM 16041</name>
    <dbReference type="NCBI Taxonomy" id="525309"/>
    <lineage>
        <taxon>Bacteria</taxon>
        <taxon>Bacillati</taxon>
        <taxon>Bacillota</taxon>
        <taxon>Bacilli</taxon>
        <taxon>Lactobacillales</taxon>
        <taxon>Lactobacillaceae</taxon>
        <taxon>Limosilactobacillus</taxon>
    </lineage>
</organism>
<feature type="transmembrane region" description="Helical" evidence="7">
    <location>
        <begin position="36"/>
        <end position="55"/>
    </location>
</feature>
<dbReference type="Proteomes" id="UP000003675">
    <property type="component" value="Unassembled WGS sequence"/>
</dbReference>
<reference evidence="9 11" key="1">
    <citation type="submission" date="2009-09" db="EMBL/GenBank/DDBJ databases">
        <authorList>
            <person name="Qin X."/>
            <person name="Bachman B."/>
            <person name="Battles P."/>
            <person name="Bell A."/>
            <person name="Bess C."/>
            <person name="Bickham C."/>
            <person name="Chaboub L."/>
            <person name="Chen D."/>
            <person name="Coyle M."/>
            <person name="Deiros D.R."/>
            <person name="Dinh H."/>
            <person name="Forbes L."/>
            <person name="Fowler G."/>
            <person name="Francisco L."/>
            <person name="Fu Q."/>
            <person name="Gubbala S."/>
            <person name="Hale W."/>
            <person name="Han Y."/>
            <person name="Hemphill L."/>
            <person name="Highlander S.K."/>
            <person name="Hirani K."/>
            <person name="Hogues M."/>
            <person name="Jackson L."/>
            <person name="Jakkamsetti A."/>
            <person name="Javaid M."/>
            <person name="Jiang H."/>
            <person name="Korchina V."/>
            <person name="Kovar C."/>
            <person name="Lara F."/>
            <person name="Lee S."/>
            <person name="Mata R."/>
            <person name="Mathew T."/>
            <person name="Moen C."/>
            <person name="Morales K."/>
            <person name="Munidasa M."/>
            <person name="Nazareth L."/>
            <person name="Ngo R."/>
            <person name="Nguyen L."/>
            <person name="Okwuonu G."/>
            <person name="Ongeri F."/>
            <person name="Patil S."/>
            <person name="Petrosino J."/>
            <person name="Pham C."/>
            <person name="Pham P."/>
            <person name="Pu L.-L."/>
            <person name="Puazo M."/>
            <person name="Raj R."/>
            <person name="Reid J."/>
            <person name="Rouhana J."/>
            <person name="Saada N."/>
            <person name="Shang Y."/>
            <person name="Simmons D."/>
            <person name="Thornton R."/>
            <person name="Warren J."/>
            <person name="Weissenberger G."/>
            <person name="Zhang J."/>
            <person name="Zhang L."/>
            <person name="Zhou C."/>
            <person name="Zhu D."/>
            <person name="Muzny D."/>
            <person name="Worley K."/>
            <person name="Gibbs R."/>
        </authorList>
    </citation>
    <scope>NUCLEOTIDE SEQUENCE [LARGE SCALE GENOMIC DNA]</scope>
    <source>
        <strain evidence="9 11">DSM 16041</strain>
    </source>
</reference>
<feature type="transmembrane region" description="Helical" evidence="7">
    <location>
        <begin position="124"/>
        <end position="141"/>
    </location>
</feature>
<feature type="transmembrane region" description="Helical" evidence="7">
    <location>
        <begin position="96"/>
        <end position="115"/>
    </location>
</feature>
<evidence type="ECO:0000313" key="9">
    <source>
        <dbReference type="EMBL" id="EEW53303.1"/>
    </source>
</evidence>
<dbReference type="Proteomes" id="UP000051883">
    <property type="component" value="Unassembled WGS sequence"/>
</dbReference>
<dbReference type="Pfam" id="PF00892">
    <property type="entry name" value="EamA"/>
    <property type="match status" value="2"/>
</dbReference>
<dbReference type="OrthoDB" id="9804865at2"/>
<dbReference type="SUPFAM" id="SSF103481">
    <property type="entry name" value="Multidrug resistance efflux transporter EmrE"/>
    <property type="match status" value="1"/>
</dbReference>
<evidence type="ECO:0000256" key="5">
    <source>
        <dbReference type="ARBA" id="ARBA00022989"/>
    </source>
</evidence>
<feature type="domain" description="EamA" evidence="8">
    <location>
        <begin position="8"/>
        <end position="138"/>
    </location>
</feature>
<dbReference type="PANTHER" id="PTHR42920">
    <property type="entry name" value="OS03G0707200 PROTEIN-RELATED"/>
    <property type="match status" value="1"/>
</dbReference>
<evidence type="ECO:0000256" key="2">
    <source>
        <dbReference type="ARBA" id="ARBA00007362"/>
    </source>
</evidence>
<dbReference type="eggNOG" id="COG0697">
    <property type="taxonomic scope" value="Bacteria"/>
</dbReference>
<dbReference type="AlphaFoldDB" id="C8P868"/>
<dbReference type="InterPro" id="IPR037185">
    <property type="entry name" value="EmrE-like"/>
</dbReference>
<keyword evidence="5 7" id="KW-1133">Transmembrane helix</keyword>
<feature type="transmembrane region" description="Helical" evidence="7">
    <location>
        <begin position="276"/>
        <end position="296"/>
    </location>
</feature>
<dbReference type="RefSeq" id="WP_007123059.1">
    <property type="nucleotide sequence ID" value="NZ_AZDK01000036.1"/>
</dbReference>
<reference evidence="10 12" key="2">
    <citation type="journal article" date="2015" name="Genome Announc.">
        <title>Expanding the biotechnology potential of lactobacilli through comparative genomics of 213 strains and associated genera.</title>
        <authorList>
            <person name="Sun Z."/>
            <person name="Harris H.M."/>
            <person name="McCann A."/>
            <person name="Guo C."/>
            <person name="Argimon S."/>
            <person name="Zhang W."/>
            <person name="Yang X."/>
            <person name="Jeffery I.B."/>
            <person name="Cooney J.C."/>
            <person name="Kagawa T.F."/>
            <person name="Liu W."/>
            <person name="Song Y."/>
            <person name="Salvetti E."/>
            <person name="Wrobel A."/>
            <person name="Rasinkangas P."/>
            <person name="Parkhill J."/>
            <person name="Rea M.C."/>
            <person name="O'Sullivan O."/>
            <person name="Ritari J."/>
            <person name="Douillard F.P."/>
            <person name="Paul Ross R."/>
            <person name="Yang R."/>
            <person name="Briner A.E."/>
            <person name="Felis G.E."/>
            <person name="de Vos W.M."/>
            <person name="Barrangou R."/>
            <person name="Klaenhammer T.R."/>
            <person name="Caufield P.W."/>
            <person name="Cui Y."/>
            <person name="Zhang H."/>
            <person name="O'Toole P.W."/>
        </authorList>
    </citation>
    <scope>NUCLEOTIDE SEQUENCE [LARGE SCALE GENOMIC DNA]</scope>
    <source>
        <strain evidence="10 12">DSM 16041</strain>
    </source>
</reference>
<evidence type="ECO:0000256" key="3">
    <source>
        <dbReference type="ARBA" id="ARBA00022475"/>
    </source>
</evidence>
<dbReference type="GO" id="GO:0005886">
    <property type="term" value="C:plasma membrane"/>
    <property type="evidence" value="ECO:0007669"/>
    <property type="project" value="UniProtKB-SubCell"/>
</dbReference>
<comment type="similarity">
    <text evidence="2">Belongs to the EamA transporter family.</text>
</comment>
<feature type="transmembrane region" description="Helical" evidence="7">
    <location>
        <begin position="210"/>
        <end position="230"/>
    </location>
</feature>
<gene>
    <name evidence="10" type="ORF">FC31_GL001384</name>
    <name evidence="9" type="ORF">HMPREF0494_1512</name>
</gene>
<evidence type="ECO:0000313" key="10">
    <source>
        <dbReference type="EMBL" id="KRK56276.1"/>
    </source>
</evidence>
<evidence type="ECO:0000313" key="12">
    <source>
        <dbReference type="Proteomes" id="UP000051883"/>
    </source>
</evidence>
<sequence length="300" mass="33370">MKISKKQAALLLLLATILWGSSYIFLKQATESGMHSGLINACRGTISALFGYLLFHRQINHMTPQDIKLGALIGASEYLAYYLQTAGLRYTTPAKSSFITALYVIIAPLILWLFWHERPLRKTYFAIALAIIGMAILTNIGQNSLHLQYGDLLTLIATIFWALEIIFFSKFSARFSSTWVVLFMVSSWQATYGWLTVLVGERSTLGQVHWAKALLPIIILAIVITFLGQAMQITGQMHTDTVSASLILMMESFFAAVLSVLLGYDAVTPRLVVGGALLILASAIMQVDLKSLFLLWKKKR</sequence>
<keyword evidence="12" id="KW-1185">Reference proteome</keyword>